<reference evidence="1" key="1">
    <citation type="submission" date="2021-02" db="EMBL/GenBank/DDBJ databases">
        <authorList>
            <consortium name="DOE Joint Genome Institute"/>
            <person name="Ahrendt S."/>
            <person name="Looney B.P."/>
            <person name="Miyauchi S."/>
            <person name="Morin E."/>
            <person name="Drula E."/>
            <person name="Courty P.E."/>
            <person name="Chicoki N."/>
            <person name="Fauchery L."/>
            <person name="Kohler A."/>
            <person name="Kuo A."/>
            <person name="Labutti K."/>
            <person name="Pangilinan J."/>
            <person name="Lipzen A."/>
            <person name="Riley R."/>
            <person name="Andreopoulos W."/>
            <person name="He G."/>
            <person name="Johnson J."/>
            <person name="Barry K.W."/>
            <person name="Grigoriev I.V."/>
            <person name="Nagy L."/>
            <person name="Hibbett D."/>
            <person name="Henrissat B."/>
            <person name="Matheny P.B."/>
            <person name="Labbe J."/>
            <person name="Martin F."/>
        </authorList>
    </citation>
    <scope>NUCLEOTIDE SEQUENCE</scope>
    <source>
        <strain evidence="1">FP105234-sp</strain>
    </source>
</reference>
<name>A0ACB8R896_9AGAM</name>
<accession>A0ACB8R896</accession>
<evidence type="ECO:0000313" key="2">
    <source>
        <dbReference type="Proteomes" id="UP000814033"/>
    </source>
</evidence>
<gene>
    <name evidence="1" type="ORF">FA95DRAFT_1611872</name>
</gene>
<reference evidence="1" key="2">
    <citation type="journal article" date="2022" name="New Phytol.">
        <title>Evolutionary transition to the ectomycorrhizal habit in the genomes of a hyperdiverse lineage of mushroom-forming fungi.</title>
        <authorList>
            <person name="Looney B."/>
            <person name="Miyauchi S."/>
            <person name="Morin E."/>
            <person name="Drula E."/>
            <person name="Courty P.E."/>
            <person name="Kohler A."/>
            <person name="Kuo A."/>
            <person name="LaButti K."/>
            <person name="Pangilinan J."/>
            <person name="Lipzen A."/>
            <person name="Riley R."/>
            <person name="Andreopoulos W."/>
            <person name="He G."/>
            <person name="Johnson J."/>
            <person name="Nolan M."/>
            <person name="Tritt A."/>
            <person name="Barry K.W."/>
            <person name="Grigoriev I.V."/>
            <person name="Nagy L.G."/>
            <person name="Hibbett D."/>
            <person name="Henrissat B."/>
            <person name="Matheny P.B."/>
            <person name="Labbe J."/>
            <person name="Martin F.M."/>
        </authorList>
    </citation>
    <scope>NUCLEOTIDE SEQUENCE</scope>
    <source>
        <strain evidence="1">FP105234-sp</strain>
    </source>
</reference>
<organism evidence="1 2">
    <name type="scientific">Auriscalpium vulgare</name>
    <dbReference type="NCBI Taxonomy" id="40419"/>
    <lineage>
        <taxon>Eukaryota</taxon>
        <taxon>Fungi</taxon>
        <taxon>Dikarya</taxon>
        <taxon>Basidiomycota</taxon>
        <taxon>Agaricomycotina</taxon>
        <taxon>Agaricomycetes</taxon>
        <taxon>Russulales</taxon>
        <taxon>Auriscalpiaceae</taxon>
        <taxon>Auriscalpium</taxon>
    </lineage>
</organism>
<dbReference type="Proteomes" id="UP000814033">
    <property type="component" value="Unassembled WGS sequence"/>
</dbReference>
<comment type="caution">
    <text evidence="1">The sequence shown here is derived from an EMBL/GenBank/DDBJ whole genome shotgun (WGS) entry which is preliminary data.</text>
</comment>
<dbReference type="EMBL" id="MU276205">
    <property type="protein sequence ID" value="KAI0040339.1"/>
    <property type="molecule type" value="Genomic_DNA"/>
</dbReference>
<evidence type="ECO:0000313" key="1">
    <source>
        <dbReference type="EMBL" id="KAI0040339.1"/>
    </source>
</evidence>
<sequence>MYDLRLHARDVNPNLQPEYAATFSPPPLDGSVSVPEAFEYHGRHSAEHTLFVYADGAETHTVSYAAAWRMIRRAARIVRGHYMRLEDRYLEQARLAPATHGPTIGILASVDSISYFSALVGTMRLGLVPFPISVRNSAAAVAHLIKSAHVLQLLVSPDPAMKRLAAEAAEMLSEDGLQIEVLSMVLFDDIKDGGAGSATDGEDLEFKKLGIDDVLILMHSSGSTAFPKVVPFTNRAALQWSSGPLYGQVNCCGTVLGMHTAPLFHVMGLDNIFRAVSVGVVLAVFKPSSPPVLPTPENYLEAALATQSSMLYCVPSFVEAWFKEPANILRMTAFKAILYGGAPMNKAVGEQLVMMGITLSPFYGSTETGCVSMFLPADMLTVDRWEYFKLAPRLTLKLLPQDGLDGIFEAAIVETDVCRPNVLNWTTDAERRAYRTNDLLQRHPTDPALWKIYGRADEQIMLSNGEKAQAILARDPHIAAAVMFGRGRFQNGVLVEPKREFAFDPSDERLLAAFRERIWPTVEKMNAFAPAHSRLFKEMIIVSSPSKPFEYTVKGTPRRPVVIKNYEEEINAHYEALKDMSQTDLVPPSSWDKRTTLQFVRLVAARVLRATVGDDVDLFQNGCDSLQAISIGNALLHALRSTTTQHFVGVPTNFVYANPTITALCHFVTRLLSPERASTSEAADVPARARAMRAMADKYSTGWRVRSTASSSQWVDTTPAGEAVLLTGTTGRLGCHLLAQLLTRPSVRRVYALNRAAQIPLRERQRAEFRRWGLNDALLDLPAVMFLEGDLEKEELGLDSYVFDQVQATVTSIIHNAWRVDFNLTLPSFELLVAGVRNLVDFALDSPHSEPPRILFTSSIGVFMNDTSCISIPEVPIADPEISVGTGYGESKWAAETVLLRAMRDTGVRVSVVRVGQLSGDGIVGGWNETEWVAAMLRGSQLMGCVPVRDEMVSWVPVDVAASALLDMLDSPHPVLHLVHPQPVPWTVVSGAASAILGAPVVPYVEWAAKLHDAYHASAADAGALKNNPVFKLVDFFAGMRAPSVLSTDRAVDASRNLRDAAVLGKEDVERWVGYWRNTGLLAA</sequence>
<protein>
    <submittedName>
        <fullName evidence="1">Acetyl-CoA synthetase-like protein</fullName>
    </submittedName>
</protein>
<proteinExistence type="predicted"/>
<keyword evidence="2" id="KW-1185">Reference proteome</keyword>